<reference evidence="5 6" key="1">
    <citation type="submission" date="2016-11" db="EMBL/GenBank/DDBJ databases">
        <authorList>
            <person name="Jaros S."/>
            <person name="Januszkiewicz K."/>
            <person name="Wedrychowicz H."/>
        </authorList>
    </citation>
    <scope>NUCLEOTIDE SEQUENCE [LARGE SCALE GENOMIC DNA]</scope>
    <source>
        <strain evidence="5 6">DSM 10068</strain>
    </source>
</reference>
<keyword evidence="3" id="KW-0479">Metal-binding</keyword>
<protein>
    <submittedName>
        <fullName evidence="5">Benzoyl-CoA reductase/2-hydroxyglutaryl-CoA dehydratase subunit, BcrC/BadD/HgdB</fullName>
    </submittedName>
</protein>
<gene>
    <name evidence="5" type="ORF">SAMN02745823_00432</name>
</gene>
<dbReference type="Gene3D" id="1.20.1270.370">
    <property type="match status" value="1"/>
</dbReference>
<dbReference type="AlphaFoldDB" id="A0A1M5UAP7"/>
<keyword evidence="4" id="KW-0175">Coiled coil</keyword>
<evidence type="ECO:0000256" key="1">
    <source>
        <dbReference type="ARBA" id="ARBA00001966"/>
    </source>
</evidence>
<comment type="cofactor">
    <cofactor evidence="1">
        <name>[4Fe-4S] cluster</name>
        <dbReference type="ChEBI" id="CHEBI:49883"/>
    </cofactor>
</comment>
<dbReference type="OrthoDB" id="9810278at2"/>
<dbReference type="PANTHER" id="PTHR30548">
    <property type="entry name" value="2-HYDROXYGLUTARYL-COA DEHYDRATASE, D-COMPONENT-RELATED"/>
    <property type="match status" value="1"/>
</dbReference>
<evidence type="ECO:0000256" key="2">
    <source>
        <dbReference type="ARBA" id="ARBA00005806"/>
    </source>
</evidence>
<dbReference type="STRING" id="1123282.SAMN02745823_00432"/>
<dbReference type="Pfam" id="PF06050">
    <property type="entry name" value="HGD-D"/>
    <property type="match status" value="1"/>
</dbReference>
<dbReference type="GO" id="GO:0051536">
    <property type="term" value="F:iron-sulfur cluster binding"/>
    <property type="evidence" value="ECO:0007669"/>
    <property type="project" value="UniProtKB-KW"/>
</dbReference>
<dbReference type="EMBL" id="FQXV01000001">
    <property type="protein sequence ID" value="SHH60115.1"/>
    <property type="molecule type" value="Genomic_DNA"/>
</dbReference>
<keyword evidence="3" id="KW-0411">Iron-sulfur</keyword>
<dbReference type="NCBIfam" id="NF040772">
    <property type="entry name" value="double_cubane"/>
    <property type="match status" value="1"/>
</dbReference>
<proteinExistence type="inferred from homology"/>
<dbReference type="PANTHER" id="PTHR30548:SF6">
    <property type="entry name" value="DEHYDRATASE SUBUNIT YJIM-RELATED"/>
    <property type="match status" value="1"/>
</dbReference>
<evidence type="ECO:0000256" key="4">
    <source>
        <dbReference type="SAM" id="Coils"/>
    </source>
</evidence>
<dbReference type="InterPro" id="IPR047678">
    <property type="entry name" value="YjiM-like"/>
</dbReference>
<organism evidence="5 6">
    <name type="scientific">Sporobacter termitidis DSM 10068</name>
    <dbReference type="NCBI Taxonomy" id="1123282"/>
    <lineage>
        <taxon>Bacteria</taxon>
        <taxon>Bacillati</taxon>
        <taxon>Bacillota</taxon>
        <taxon>Clostridia</taxon>
        <taxon>Eubacteriales</taxon>
        <taxon>Oscillospiraceae</taxon>
        <taxon>Sporobacter</taxon>
    </lineage>
</organism>
<accession>A0A1M5UAP7</accession>
<feature type="coiled-coil region" evidence="4">
    <location>
        <begin position="208"/>
        <end position="235"/>
    </location>
</feature>
<keyword evidence="3" id="KW-0408">Iron</keyword>
<evidence type="ECO:0000313" key="6">
    <source>
        <dbReference type="Proteomes" id="UP000183995"/>
    </source>
</evidence>
<dbReference type="Gene3D" id="3.40.50.11890">
    <property type="match status" value="1"/>
</dbReference>
<comment type="similarity">
    <text evidence="2">Belongs to the FldB/FldC dehydratase alpha/beta subunit family.</text>
</comment>
<sequence length="384" mass="42667">MTLHDLPDQFESFGDARKQGFIAVKDLKDQGKKVVGNFCTYTPVELFLAAGAVSVGLCAFSDETIPEAEKVLPGNMCPLIKASYGFAVTDKCPYMYFSDLIVGETTCDGKKKMYELLSDFKNVHVMQLPQTQKDEASRALWYSEVLRLKERVEEEFGVTIAEDDIKRAIRLKNEERELLKEFYELSRAVPPPMTGAEQLKVLYGSQFKFDIEEKNKELRETIDKLKAEAAVGAEKVPASSKRILITGCPLAGVTEKIVAAIEESGGVVVGYENCIGIKPNELLVDEEAEPYRAIADRYLQIGCSVMTPNDNRMALLSRLVKDFKVDGVVEMTLQACHTYAVETAAVRCLMQKGNVPFISVETDYSTSDAAQLKTRLGAFIEMIS</sequence>
<dbReference type="RefSeq" id="WP_073075980.1">
    <property type="nucleotide sequence ID" value="NZ_FQXV01000001.1"/>
</dbReference>
<dbReference type="GO" id="GO:0016836">
    <property type="term" value="F:hydro-lyase activity"/>
    <property type="evidence" value="ECO:0007669"/>
    <property type="project" value="UniProtKB-ARBA"/>
</dbReference>
<dbReference type="Proteomes" id="UP000183995">
    <property type="component" value="Unassembled WGS sequence"/>
</dbReference>
<evidence type="ECO:0000313" key="5">
    <source>
        <dbReference type="EMBL" id="SHH60115.1"/>
    </source>
</evidence>
<name>A0A1M5UAP7_9FIRM</name>
<keyword evidence="6" id="KW-1185">Reference proteome</keyword>
<dbReference type="InterPro" id="IPR010327">
    <property type="entry name" value="FldB/FldC_alpha/beta"/>
</dbReference>
<evidence type="ECO:0000256" key="3">
    <source>
        <dbReference type="ARBA" id="ARBA00023014"/>
    </source>
</evidence>
<dbReference type="Gene3D" id="3.40.50.11900">
    <property type="match status" value="1"/>
</dbReference>